<comment type="caution">
    <text evidence="5">The sequence shown here is derived from an EMBL/GenBank/DDBJ whole genome shotgun (WGS) entry which is preliminary data.</text>
</comment>
<dbReference type="InterPro" id="IPR000055">
    <property type="entry name" value="Restrct_endonuc_typeI_TRD"/>
</dbReference>
<keyword evidence="3" id="KW-0238">DNA-binding</keyword>
<reference evidence="6" key="1">
    <citation type="journal article" date="2018" name="Front. Microbiol.">
        <title>Comparative Genomics of the Herbivore Gut Symbiont Lactobacillus reuteri Reveals Genetic Diversity and Lifestyle Adaptation.</title>
        <authorList>
            <person name="Zhao J."/>
        </authorList>
    </citation>
    <scope>NUCLEOTIDE SEQUENCE [LARGE SCALE GENOMIC DNA]</scope>
    <source>
        <strain evidence="6">LR9</strain>
    </source>
</reference>
<dbReference type="GO" id="GO:0009307">
    <property type="term" value="P:DNA restriction-modification system"/>
    <property type="evidence" value="ECO:0007669"/>
    <property type="project" value="UniProtKB-KW"/>
</dbReference>
<keyword evidence="2" id="KW-0680">Restriction system</keyword>
<comment type="similarity">
    <text evidence="1">Belongs to the type-I restriction system S methylase family.</text>
</comment>
<evidence type="ECO:0000259" key="4">
    <source>
        <dbReference type="Pfam" id="PF01420"/>
    </source>
</evidence>
<gene>
    <name evidence="5" type="ORF">DKZ35_06560</name>
</gene>
<dbReference type="GO" id="GO:0003677">
    <property type="term" value="F:DNA binding"/>
    <property type="evidence" value="ECO:0007669"/>
    <property type="project" value="UniProtKB-KW"/>
</dbReference>
<dbReference type="RefSeq" id="WP_109975903.1">
    <property type="nucleotide sequence ID" value="NZ_QGHV01000036.1"/>
</dbReference>
<dbReference type="Proteomes" id="UP000245735">
    <property type="component" value="Unassembled WGS sequence"/>
</dbReference>
<dbReference type="EMBL" id="QGHV01000036">
    <property type="protein sequence ID" value="PWT37172.1"/>
    <property type="molecule type" value="Genomic_DNA"/>
</dbReference>
<dbReference type="PANTHER" id="PTHR30408">
    <property type="entry name" value="TYPE-1 RESTRICTION ENZYME ECOKI SPECIFICITY PROTEIN"/>
    <property type="match status" value="1"/>
</dbReference>
<organism evidence="5 6">
    <name type="scientific">Limosilactobacillus reuteri</name>
    <name type="common">Lactobacillus reuteri</name>
    <dbReference type="NCBI Taxonomy" id="1598"/>
    <lineage>
        <taxon>Bacteria</taxon>
        <taxon>Bacillati</taxon>
        <taxon>Bacillota</taxon>
        <taxon>Bacilli</taxon>
        <taxon>Lactobacillales</taxon>
        <taxon>Lactobacillaceae</taxon>
        <taxon>Limosilactobacillus</taxon>
    </lineage>
</organism>
<dbReference type="InterPro" id="IPR044946">
    <property type="entry name" value="Restrct_endonuc_typeI_TRD_sf"/>
</dbReference>
<dbReference type="CDD" id="cd16961">
    <property type="entry name" value="RMtype1_S_TRD-CR_like"/>
    <property type="match status" value="1"/>
</dbReference>
<evidence type="ECO:0000313" key="5">
    <source>
        <dbReference type="EMBL" id="PWT37172.1"/>
    </source>
</evidence>
<dbReference type="SUPFAM" id="SSF116734">
    <property type="entry name" value="DNA methylase specificity domain"/>
    <property type="match status" value="2"/>
</dbReference>
<evidence type="ECO:0000256" key="1">
    <source>
        <dbReference type="ARBA" id="ARBA00010923"/>
    </source>
</evidence>
<dbReference type="AlphaFoldDB" id="A0ABD6Y643"/>
<dbReference type="InterPro" id="IPR052021">
    <property type="entry name" value="Type-I_RS_S_subunit"/>
</dbReference>
<name>A0ABD6Y643_LIMRT</name>
<dbReference type="PANTHER" id="PTHR30408:SF13">
    <property type="entry name" value="TYPE I RESTRICTION ENZYME HINDI SPECIFICITY SUBUNIT"/>
    <property type="match status" value="1"/>
</dbReference>
<protein>
    <recommendedName>
        <fullName evidence="4">Type I restriction modification DNA specificity domain-containing protein</fullName>
    </recommendedName>
</protein>
<evidence type="ECO:0000313" key="6">
    <source>
        <dbReference type="Proteomes" id="UP000245735"/>
    </source>
</evidence>
<sequence>MKYKISELVSINSKAIKKDYDGLIKYIDTSSVNNGKFDNPRTYSTLHDAPSRARRMASVGDTVISTVRPNMKHIGFISENNNYVYSTGFAVVSPNRKLVDPYYLYLYLSSAFVTKTLQSIGETSTSTYPSIKPNDIGNLSVDIPSMKEQTVVAKRIRLLDEKIKFNNRINDNLLKQLKLSFNNLYLSLTDDKTFTLGELIFENISGDWGKAQSQGDFTNRVTIIRGADIDDLALGNSAKTPIRYIKNRALVNKHLLPNDVLVEISGGSPTQSTGRSLLVSDSVIDKFSSEVLGTNFTRIFRPSSEENSILFKSYLDFLYDKDVFFNYENGTTGIKNLDYKSVLKIQLPDIRKANNYQQYINLYKLYNNTVQSNGRQSVQLTKIRQAMLNNFF</sequence>
<dbReference type="Gene3D" id="3.90.220.20">
    <property type="entry name" value="DNA methylase specificity domains"/>
    <property type="match status" value="2"/>
</dbReference>
<proteinExistence type="inferred from homology"/>
<accession>A0ABD6Y643</accession>
<evidence type="ECO:0000256" key="3">
    <source>
        <dbReference type="ARBA" id="ARBA00023125"/>
    </source>
</evidence>
<feature type="domain" description="Type I restriction modification DNA specificity" evidence="4">
    <location>
        <begin position="3"/>
        <end position="173"/>
    </location>
</feature>
<evidence type="ECO:0000256" key="2">
    <source>
        <dbReference type="ARBA" id="ARBA00022747"/>
    </source>
</evidence>
<dbReference type="Pfam" id="PF01420">
    <property type="entry name" value="Methylase_S"/>
    <property type="match status" value="1"/>
</dbReference>